<dbReference type="PANTHER" id="PTHR48022:SF11">
    <property type="entry name" value="MONOSACCHARIDE TRANSPORTER (HXT8), PUTATIVE (AFU_ORTHOLOGUE AFUA_2G08120)-RELATED"/>
    <property type="match status" value="1"/>
</dbReference>
<dbReference type="Pfam" id="PF00083">
    <property type="entry name" value="Sugar_tr"/>
    <property type="match status" value="1"/>
</dbReference>
<dbReference type="Gene3D" id="1.20.1250.20">
    <property type="entry name" value="MFS general substrate transporter like domains"/>
    <property type="match status" value="1"/>
</dbReference>
<keyword evidence="3 7" id="KW-0813">Transport</keyword>
<dbReference type="GO" id="GO:0016020">
    <property type="term" value="C:membrane"/>
    <property type="evidence" value="ECO:0007669"/>
    <property type="project" value="UniProtKB-SubCell"/>
</dbReference>
<evidence type="ECO:0000313" key="10">
    <source>
        <dbReference type="EMBL" id="KAJ9638707.1"/>
    </source>
</evidence>
<feature type="transmembrane region" description="Helical" evidence="8">
    <location>
        <begin position="404"/>
        <end position="422"/>
    </location>
</feature>
<organism evidence="10 11">
    <name type="scientific">Knufia peltigerae</name>
    <dbReference type="NCBI Taxonomy" id="1002370"/>
    <lineage>
        <taxon>Eukaryota</taxon>
        <taxon>Fungi</taxon>
        <taxon>Dikarya</taxon>
        <taxon>Ascomycota</taxon>
        <taxon>Pezizomycotina</taxon>
        <taxon>Eurotiomycetes</taxon>
        <taxon>Chaetothyriomycetidae</taxon>
        <taxon>Chaetothyriales</taxon>
        <taxon>Trichomeriaceae</taxon>
        <taxon>Knufia</taxon>
    </lineage>
</organism>
<feature type="transmembrane region" description="Helical" evidence="8">
    <location>
        <begin position="434"/>
        <end position="453"/>
    </location>
</feature>
<feature type="transmembrane region" description="Helical" evidence="8">
    <location>
        <begin position="370"/>
        <end position="392"/>
    </location>
</feature>
<dbReference type="InterPro" id="IPR005828">
    <property type="entry name" value="MFS_sugar_transport-like"/>
</dbReference>
<evidence type="ECO:0000256" key="7">
    <source>
        <dbReference type="RuleBase" id="RU003346"/>
    </source>
</evidence>
<gene>
    <name evidence="10" type="ORF">H2204_004183</name>
</gene>
<feature type="domain" description="Major facilitator superfamily (MFS) profile" evidence="9">
    <location>
        <begin position="19"/>
        <end position="457"/>
    </location>
</feature>
<comment type="similarity">
    <text evidence="2 7">Belongs to the major facilitator superfamily. Sugar transporter (TC 2.A.1.1) family.</text>
</comment>
<dbReference type="InterPro" id="IPR036259">
    <property type="entry name" value="MFS_trans_sf"/>
</dbReference>
<feature type="transmembrane region" description="Helical" evidence="8">
    <location>
        <begin position="181"/>
        <end position="202"/>
    </location>
</feature>
<proteinExistence type="inferred from homology"/>
<dbReference type="Proteomes" id="UP001172681">
    <property type="component" value="Unassembled WGS sequence"/>
</dbReference>
<dbReference type="SUPFAM" id="SSF103473">
    <property type="entry name" value="MFS general substrate transporter"/>
    <property type="match status" value="1"/>
</dbReference>
<dbReference type="AlphaFoldDB" id="A0AA38Y9K7"/>
<evidence type="ECO:0000256" key="4">
    <source>
        <dbReference type="ARBA" id="ARBA00022692"/>
    </source>
</evidence>
<dbReference type="InterPro" id="IPR020846">
    <property type="entry name" value="MFS_dom"/>
</dbReference>
<name>A0AA38Y9K7_9EURO</name>
<feature type="transmembrane region" description="Helical" evidence="8">
    <location>
        <begin position="93"/>
        <end position="119"/>
    </location>
</feature>
<keyword evidence="11" id="KW-1185">Reference proteome</keyword>
<reference evidence="10" key="1">
    <citation type="submission" date="2022-10" db="EMBL/GenBank/DDBJ databases">
        <title>Culturing micro-colonial fungi from biological soil crusts in the Mojave desert and describing Neophaeococcomyces mojavensis, and introducing the new genera and species Taxawa tesnikishii.</title>
        <authorList>
            <person name="Kurbessoian T."/>
            <person name="Stajich J.E."/>
        </authorList>
    </citation>
    <scope>NUCLEOTIDE SEQUENCE</scope>
    <source>
        <strain evidence="10">TK_35</strain>
    </source>
</reference>
<dbReference type="PROSITE" id="PS50850">
    <property type="entry name" value="MFS"/>
    <property type="match status" value="1"/>
</dbReference>
<evidence type="ECO:0000256" key="1">
    <source>
        <dbReference type="ARBA" id="ARBA00004141"/>
    </source>
</evidence>
<feature type="transmembrane region" description="Helical" evidence="8">
    <location>
        <begin position="61"/>
        <end position="84"/>
    </location>
</feature>
<evidence type="ECO:0000259" key="9">
    <source>
        <dbReference type="PROSITE" id="PS50850"/>
    </source>
</evidence>
<sequence length="517" mass="57132">METLEEKPRRHYKLSTVLYCAGVSWGAAAYGYGASIIATTMGQPSFLHEMGLDTASNASSLLGAANALYFVGGLFGCVMVGLLADRYGRKKTILLGAIILLVASAILAGSTNIAVFIVFRLLSGIGGYMELVAVPLWVAEIVPPKDRGILSDISPIFINIGYVCASWVGVGFYYYKNVNAWRAPIALGCLPAIFCIVAVFFVPESPRYLLLRDRSEEAWKVVQNLHTWHGDETFARREFQQMNQQIELERSLPGGYLAMVRRPSYRKRVWMTVLLLFTLVSSGVLVINNYATITYGRLGYSPEDQLFLQAGWLVASWASNMVAPLWVDRMSRPTLMTIGLAGCCFSVIMEAAFVATYGDTHNKAGLGACAAFNFLFVFFYGGFLDGVTWWYTAEIFPTHLRAQGMTIGMFTYALTNIVWLQAAPTAFASIGWRYYLFFIVFTALGAVVVWFTFPDTLNRPLEEVAKLFGDDDLVAAYQDHGLVITSADDHKGTIENGTGEQPVVHEENVHHVEGEKA</sequence>
<dbReference type="PROSITE" id="PS00216">
    <property type="entry name" value="SUGAR_TRANSPORT_1"/>
    <property type="match status" value="1"/>
</dbReference>
<comment type="subcellular location">
    <subcellularLocation>
        <location evidence="1">Membrane</location>
        <topology evidence="1">Multi-pass membrane protein</topology>
    </subcellularLocation>
</comment>
<accession>A0AA38Y9K7</accession>
<evidence type="ECO:0000256" key="5">
    <source>
        <dbReference type="ARBA" id="ARBA00022989"/>
    </source>
</evidence>
<evidence type="ECO:0000256" key="8">
    <source>
        <dbReference type="SAM" id="Phobius"/>
    </source>
</evidence>
<feature type="transmembrane region" description="Helical" evidence="8">
    <location>
        <begin position="125"/>
        <end position="144"/>
    </location>
</feature>
<evidence type="ECO:0000256" key="3">
    <source>
        <dbReference type="ARBA" id="ARBA00022448"/>
    </source>
</evidence>
<feature type="transmembrane region" description="Helical" evidence="8">
    <location>
        <begin position="17"/>
        <end position="41"/>
    </location>
</feature>
<evidence type="ECO:0000313" key="11">
    <source>
        <dbReference type="Proteomes" id="UP001172681"/>
    </source>
</evidence>
<comment type="caution">
    <text evidence="10">The sequence shown here is derived from an EMBL/GenBank/DDBJ whole genome shotgun (WGS) entry which is preliminary data.</text>
</comment>
<keyword evidence="5 8" id="KW-1133">Transmembrane helix</keyword>
<dbReference type="PANTHER" id="PTHR48022">
    <property type="entry name" value="PLASTIDIC GLUCOSE TRANSPORTER 4"/>
    <property type="match status" value="1"/>
</dbReference>
<keyword evidence="4 8" id="KW-0812">Transmembrane</keyword>
<keyword evidence="6 8" id="KW-0472">Membrane</keyword>
<evidence type="ECO:0000256" key="6">
    <source>
        <dbReference type="ARBA" id="ARBA00023136"/>
    </source>
</evidence>
<feature type="transmembrane region" description="Helical" evidence="8">
    <location>
        <begin position="334"/>
        <end position="358"/>
    </location>
</feature>
<dbReference type="InterPro" id="IPR050360">
    <property type="entry name" value="MFS_Sugar_Transporters"/>
</dbReference>
<feature type="transmembrane region" description="Helical" evidence="8">
    <location>
        <begin position="269"/>
        <end position="287"/>
    </location>
</feature>
<protein>
    <recommendedName>
        <fullName evidence="9">Major facilitator superfamily (MFS) profile domain-containing protein</fullName>
    </recommendedName>
</protein>
<dbReference type="GO" id="GO:0005351">
    <property type="term" value="F:carbohydrate:proton symporter activity"/>
    <property type="evidence" value="ECO:0007669"/>
    <property type="project" value="TreeGrafter"/>
</dbReference>
<dbReference type="NCBIfam" id="TIGR00879">
    <property type="entry name" value="SP"/>
    <property type="match status" value="1"/>
</dbReference>
<dbReference type="InterPro" id="IPR005829">
    <property type="entry name" value="Sugar_transporter_CS"/>
</dbReference>
<dbReference type="EMBL" id="JAPDRN010000020">
    <property type="protein sequence ID" value="KAJ9638707.1"/>
    <property type="molecule type" value="Genomic_DNA"/>
</dbReference>
<dbReference type="InterPro" id="IPR003663">
    <property type="entry name" value="Sugar/inositol_transpt"/>
</dbReference>
<feature type="transmembrane region" description="Helical" evidence="8">
    <location>
        <begin position="156"/>
        <end position="175"/>
    </location>
</feature>
<evidence type="ECO:0000256" key="2">
    <source>
        <dbReference type="ARBA" id="ARBA00010992"/>
    </source>
</evidence>